<gene>
    <name evidence="1" type="ORF">LEMA_P002140.1</name>
</gene>
<sequence length="99" mass="11123">MDPPQGPAARADRVDIDPTLMEKYPTLSKEDIKIYIMGGRAKGKIIPKAQVLVYYPNTQNPYSWWVLSTKPIDGLKQLAKAVKELDIIPLAAQKKNDDE</sequence>
<accession>E5ADY8</accession>
<organism evidence="1 2">
    <name type="scientific">Leptosphaeria maculans (strain JN3 / isolate v23.1.3 / race Av1-4-5-6-7-8)</name>
    <name type="common">Blackleg fungus</name>
    <name type="synonym">Phoma lingam</name>
    <dbReference type="NCBI Taxonomy" id="985895"/>
    <lineage>
        <taxon>Eukaryota</taxon>
        <taxon>Fungi</taxon>
        <taxon>Dikarya</taxon>
        <taxon>Ascomycota</taxon>
        <taxon>Pezizomycotina</taxon>
        <taxon>Dothideomycetes</taxon>
        <taxon>Pleosporomycetidae</taxon>
        <taxon>Pleosporales</taxon>
        <taxon>Pleosporineae</taxon>
        <taxon>Leptosphaeriaceae</taxon>
        <taxon>Plenodomus</taxon>
        <taxon>Plenodomus lingam/Leptosphaeria maculans species complex</taxon>
    </lineage>
</organism>
<dbReference type="GeneID" id="13289557"/>
<protein>
    <submittedName>
        <fullName evidence="1">Predicted protein</fullName>
    </submittedName>
</protein>
<evidence type="ECO:0000313" key="2">
    <source>
        <dbReference type="Proteomes" id="UP000002668"/>
    </source>
</evidence>
<evidence type="ECO:0000313" key="1">
    <source>
        <dbReference type="EMBL" id="CBY01427.1"/>
    </source>
</evidence>
<dbReference type="EMBL" id="FP929139">
    <property type="protein sequence ID" value="CBY01427.1"/>
    <property type="molecule type" value="Genomic_DNA"/>
</dbReference>
<reference evidence="2" key="1">
    <citation type="journal article" date="2011" name="Nat. Commun.">
        <title>Effector diversification within compartments of the Leptosphaeria maculans genome affected by Repeat-Induced Point mutations.</title>
        <authorList>
            <person name="Rouxel T."/>
            <person name="Grandaubert J."/>
            <person name="Hane J.K."/>
            <person name="Hoede C."/>
            <person name="van de Wouw A.P."/>
            <person name="Couloux A."/>
            <person name="Dominguez V."/>
            <person name="Anthouard V."/>
            <person name="Bally P."/>
            <person name="Bourras S."/>
            <person name="Cozijnsen A.J."/>
            <person name="Ciuffetti L.M."/>
            <person name="Degrave A."/>
            <person name="Dilmaghani A."/>
            <person name="Duret L."/>
            <person name="Fudal I."/>
            <person name="Goodwin S.B."/>
            <person name="Gout L."/>
            <person name="Glaser N."/>
            <person name="Linglin J."/>
            <person name="Kema G.H.J."/>
            <person name="Lapalu N."/>
            <person name="Lawrence C.B."/>
            <person name="May K."/>
            <person name="Meyer M."/>
            <person name="Ollivier B."/>
            <person name="Poulain J."/>
            <person name="Schoch C.L."/>
            <person name="Simon A."/>
            <person name="Spatafora J.W."/>
            <person name="Stachowiak A."/>
            <person name="Turgeon B.G."/>
            <person name="Tyler B.M."/>
            <person name="Vincent D."/>
            <person name="Weissenbach J."/>
            <person name="Amselem J."/>
            <person name="Quesneville H."/>
            <person name="Oliver R.P."/>
            <person name="Wincker P."/>
            <person name="Balesdent M.-H."/>
            <person name="Howlett B.J."/>
        </authorList>
    </citation>
    <scope>NUCLEOTIDE SEQUENCE [LARGE SCALE GENOMIC DNA]</scope>
    <source>
        <strain evidence="2">JN3 / isolate v23.1.3 / race Av1-4-5-6-7-8</strain>
    </source>
</reference>
<dbReference type="AlphaFoldDB" id="E5ADY8"/>
<dbReference type="HOGENOM" id="CLU_2320840_0_0_1"/>
<proteinExistence type="predicted"/>
<dbReference type="VEuPathDB" id="FungiDB:LEMA_P002140.1"/>
<dbReference type="Proteomes" id="UP000002668">
    <property type="component" value="Genome"/>
</dbReference>
<dbReference type="InParanoid" id="E5ADY8"/>
<name>E5ADY8_LEPMJ</name>
<keyword evidence="2" id="KW-1185">Reference proteome</keyword>